<dbReference type="FunFam" id="3.40.30.10:FF:000245">
    <property type="entry name" value="Thioredoxin"/>
    <property type="match status" value="1"/>
</dbReference>
<keyword evidence="1" id="KW-0813">Transport</keyword>
<sequence length="467" mass="51959">MARNSGVLARQLLGNRNKLCAALLNHHHKLPPNSFHTLASISTTPSSSHTTPSNSKPFSKSVHHFSNPHFLQHRTLSSPSGPSKIVPIRTENEYYSAIDIVRDEALPALFYFTAVWCKTCRFISPVIGELSEQYPHVTTYKIDIDEKGLANTLRNRNISSVPTFQFFQDGKKVAEIIGADVARMRKTFGKLYKLSEVQSHLKEGGRGDRVGENSGLSEETGGEEHSDANASSGVWASASGMCAEECNFGSRRVAEGGKVDEKKRQQKLREKKEREKALRAKKAKEKLAKGLANTSEEAEGRALEKRWRDGDEGLSELDKRHMGLETVIHDVMGRIELPPCDLDPSPKLPLGLDELFPEGPEDIDFTVVRRQKSVLFVANALARAQREVALARRHSESAKAATTEAQAYIREKNALQLKVGRLERELKKVSRRLEAAEEARVEAERKKAEELAAACAQAVEKYKVSDE</sequence>
<organism evidence="7 8">
    <name type="scientific">Prunus avium</name>
    <name type="common">Cherry</name>
    <name type="synonym">Cerasus avium</name>
    <dbReference type="NCBI Taxonomy" id="42229"/>
    <lineage>
        <taxon>Eukaryota</taxon>
        <taxon>Viridiplantae</taxon>
        <taxon>Streptophyta</taxon>
        <taxon>Embryophyta</taxon>
        <taxon>Tracheophyta</taxon>
        <taxon>Spermatophyta</taxon>
        <taxon>Magnoliopsida</taxon>
        <taxon>eudicotyledons</taxon>
        <taxon>Gunneridae</taxon>
        <taxon>Pentapetalae</taxon>
        <taxon>rosids</taxon>
        <taxon>fabids</taxon>
        <taxon>Rosales</taxon>
        <taxon>Rosaceae</taxon>
        <taxon>Amygdaloideae</taxon>
        <taxon>Amygdaleae</taxon>
        <taxon>Prunus</taxon>
    </lineage>
</organism>
<accession>A0A6P5TJ23</accession>
<dbReference type="PANTHER" id="PTHR10438:SF405">
    <property type="entry name" value="THIOREDOXIN DOMAIN-CONTAINING PROTEIN"/>
    <property type="match status" value="1"/>
</dbReference>
<evidence type="ECO:0000313" key="7">
    <source>
        <dbReference type="Proteomes" id="UP000515124"/>
    </source>
</evidence>
<feature type="region of interest" description="Disordered" evidence="5">
    <location>
        <begin position="254"/>
        <end position="277"/>
    </location>
</feature>
<feature type="coiled-coil region" evidence="4">
    <location>
        <begin position="381"/>
        <end position="461"/>
    </location>
</feature>
<dbReference type="InterPro" id="IPR036249">
    <property type="entry name" value="Thioredoxin-like_sf"/>
</dbReference>
<dbReference type="Proteomes" id="UP000515124">
    <property type="component" value="Unplaced"/>
</dbReference>
<dbReference type="PANTHER" id="PTHR10438">
    <property type="entry name" value="THIOREDOXIN"/>
    <property type="match status" value="1"/>
</dbReference>
<evidence type="ECO:0000256" key="5">
    <source>
        <dbReference type="SAM" id="MobiDB-lite"/>
    </source>
</evidence>
<feature type="region of interest" description="Disordered" evidence="5">
    <location>
        <begin position="41"/>
        <end position="61"/>
    </location>
</feature>
<dbReference type="CDD" id="cd02947">
    <property type="entry name" value="TRX_family"/>
    <property type="match status" value="1"/>
</dbReference>
<evidence type="ECO:0000256" key="2">
    <source>
        <dbReference type="ARBA" id="ARBA00023157"/>
    </source>
</evidence>
<keyword evidence="2" id="KW-1015">Disulfide bond</keyword>
<dbReference type="GeneID" id="110768041"/>
<reference evidence="8" key="1">
    <citation type="submission" date="2025-08" db="UniProtKB">
        <authorList>
            <consortium name="RefSeq"/>
        </authorList>
    </citation>
    <scope>IDENTIFICATION</scope>
</reference>
<dbReference type="Gene3D" id="3.40.30.10">
    <property type="entry name" value="Glutaredoxin"/>
    <property type="match status" value="1"/>
</dbReference>
<dbReference type="SUPFAM" id="SSF52833">
    <property type="entry name" value="Thioredoxin-like"/>
    <property type="match status" value="1"/>
</dbReference>
<name>A0A6P5TJ23_PRUAV</name>
<keyword evidence="7" id="KW-1185">Reference proteome</keyword>
<feature type="compositionally biased region" description="Low complexity" evidence="5">
    <location>
        <begin position="41"/>
        <end position="57"/>
    </location>
</feature>
<dbReference type="AlphaFoldDB" id="A0A6P5TJ23"/>
<feature type="region of interest" description="Disordered" evidence="5">
    <location>
        <begin position="202"/>
        <end position="232"/>
    </location>
</feature>
<dbReference type="Pfam" id="PF00085">
    <property type="entry name" value="Thioredoxin"/>
    <property type="match status" value="1"/>
</dbReference>
<keyword evidence="1" id="KW-0249">Electron transport</keyword>
<evidence type="ECO:0000256" key="3">
    <source>
        <dbReference type="ARBA" id="ARBA00023284"/>
    </source>
</evidence>
<evidence type="ECO:0000256" key="4">
    <source>
        <dbReference type="SAM" id="Coils"/>
    </source>
</evidence>
<keyword evidence="4" id="KW-0175">Coiled coil</keyword>
<proteinExistence type="predicted"/>
<feature type="domain" description="Thioredoxin" evidence="6">
    <location>
        <begin position="38"/>
        <end position="202"/>
    </location>
</feature>
<gene>
    <name evidence="8" type="primary">LOC110768041</name>
</gene>
<protein>
    <submittedName>
        <fullName evidence="8">Uncharacterized protein LOC110768041 isoform X2</fullName>
    </submittedName>
</protein>
<feature type="compositionally biased region" description="Basic and acidic residues" evidence="5">
    <location>
        <begin position="202"/>
        <end position="211"/>
    </location>
</feature>
<evidence type="ECO:0000259" key="6">
    <source>
        <dbReference type="PROSITE" id="PS51352"/>
    </source>
</evidence>
<dbReference type="InterPro" id="IPR050620">
    <property type="entry name" value="Thioredoxin_H-type-like"/>
</dbReference>
<dbReference type="RefSeq" id="XP_021827413.1">
    <property type="nucleotide sequence ID" value="XM_021971721.1"/>
</dbReference>
<evidence type="ECO:0000256" key="1">
    <source>
        <dbReference type="ARBA" id="ARBA00022982"/>
    </source>
</evidence>
<dbReference type="InterPro" id="IPR013766">
    <property type="entry name" value="Thioredoxin_domain"/>
</dbReference>
<evidence type="ECO:0000313" key="8">
    <source>
        <dbReference type="RefSeq" id="XP_021827413.1"/>
    </source>
</evidence>
<keyword evidence="3" id="KW-0676">Redox-active center</keyword>
<dbReference type="PROSITE" id="PS51352">
    <property type="entry name" value="THIOREDOXIN_2"/>
    <property type="match status" value="1"/>
</dbReference>